<reference evidence="1" key="1">
    <citation type="submission" date="2021-02" db="EMBL/GenBank/DDBJ databases">
        <authorList>
            <person name="Nowell W R."/>
        </authorList>
    </citation>
    <scope>NUCLEOTIDE SEQUENCE</scope>
</reference>
<evidence type="ECO:0000313" key="1">
    <source>
        <dbReference type="EMBL" id="CAF1138490.1"/>
    </source>
</evidence>
<dbReference type="OrthoDB" id="74545at2759"/>
<sequence>MTKLKLDRFKLRKKKFDEEYMEIMKQNNDSTISLYDKVYMLKKIEIKSTSKSLLTNEQLEKIIFNRPQLDLDQWRNFLQNKLFSFIDKDSKLKDAFKKFQNSTEQYRKLLLKEKISLNDTQQAIESLLNNNSLDEYRKRLRIKMQLDENTINEFASSLNLIISNLTD</sequence>
<dbReference type="EMBL" id="CAJNOO010001346">
    <property type="protein sequence ID" value="CAF1138490.1"/>
    <property type="molecule type" value="Genomic_DNA"/>
</dbReference>
<comment type="caution">
    <text evidence="1">The sequence shown here is derived from an EMBL/GenBank/DDBJ whole genome shotgun (WGS) entry which is preliminary data.</text>
</comment>
<accession>A0A814RSZ8</accession>
<evidence type="ECO:0000313" key="2">
    <source>
        <dbReference type="Proteomes" id="UP000663882"/>
    </source>
</evidence>
<dbReference type="AlphaFoldDB" id="A0A814RSZ8"/>
<dbReference type="Proteomes" id="UP000663882">
    <property type="component" value="Unassembled WGS sequence"/>
</dbReference>
<protein>
    <submittedName>
        <fullName evidence="1">Uncharacterized protein</fullName>
    </submittedName>
</protein>
<gene>
    <name evidence="1" type="ORF">RFH988_LOCUS21254</name>
</gene>
<name>A0A814RSZ8_9BILA</name>
<organism evidence="1 2">
    <name type="scientific">Rotaria sordida</name>
    <dbReference type="NCBI Taxonomy" id="392033"/>
    <lineage>
        <taxon>Eukaryota</taxon>
        <taxon>Metazoa</taxon>
        <taxon>Spiralia</taxon>
        <taxon>Gnathifera</taxon>
        <taxon>Rotifera</taxon>
        <taxon>Eurotatoria</taxon>
        <taxon>Bdelloidea</taxon>
        <taxon>Philodinida</taxon>
        <taxon>Philodinidae</taxon>
        <taxon>Rotaria</taxon>
    </lineage>
</organism>
<proteinExistence type="predicted"/>